<sequence length="341" mass="36886">MSNAILLNWVNLSSAISALPKKDQPLGPKALQQVFHDLVEWYRAFTDIADAELKQAAGQYEKTVKEAGKKNSTGLHGAVLSAVEFLRAYQEPAEIVNMARFGAGRKERTALASMTGRITSFHVERMKSLDWLVGWLEKNDPLFPSATYRNKLACCFSEVKQKHCFTNSRACIFEPVLSWIKVPSATFSGATSNDDCCHGATLSSCSGGTLSCDCVAGNTGCDCKAPNKLCEQNNKNVLVAAAGFSDVNCYDLATDEQEPEPGLVNLPCLVFDPVRNSGCMLDRSDMLYRGPLCSLLDAGKGRFMIAASGIPFNLGRLVLQAKDCDQTGFCPPKAPACTGLC</sequence>
<dbReference type="Proteomes" id="UP000246278">
    <property type="component" value="Unassembled WGS sequence"/>
</dbReference>
<name>A0A317T986_9CHLB</name>
<gene>
    <name evidence="1" type="ORF">CR164_00830</name>
</gene>
<dbReference type="AlphaFoldDB" id="A0A317T986"/>
<keyword evidence="2" id="KW-1185">Reference proteome</keyword>
<reference evidence="2" key="1">
    <citation type="submission" date="2017-10" db="EMBL/GenBank/DDBJ databases">
        <authorList>
            <person name="Gaisin V.A."/>
            <person name="Rysina M.S."/>
            <person name="Grouzdev D.S."/>
        </authorList>
    </citation>
    <scope>NUCLEOTIDE SEQUENCE [LARGE SCALE GENOMIC DNA]</scope>
    <source>
        <strain evidence="2">V1</strain>
    </source>
</reference>
<organism evidence="1 2">
    <name type="scientific">Prosthecochloris marina</name>
    <dbReference type="NCBI Taxonomy" id="2017681"/>
    <lineage>
        <taxon>Bacteria</taxon>
        <taxon>Pseudomonadati</taxon>
        <taxon>Chlorobiota</taxon>
        <taxon>Chlorobiia</taxon>
        <taxon>Chlorobiales</taxon>
        <taxon>Chlorobiaceae</taxon>
        <taxon>Prosthecochloris</taxon>
    </lineage>
</organism>
<accession>A0A317T986</accession>
<protein>
    <submittedName>
        <fullName evidence="1">Uncharacterized protein</fullName>
    </submittedName>
</protein>
<dbReference type="RefSeq" id="WP_110022017.1">
    <property type="nucleotide sequence ID" value="NZ_PDNZ01000001.1"/>
</dbReference>
<dbReference type="OrthoDB" id="597394at2"/>
<evidence type="ECO:0000313" key="2">
    <source>
        <dbReference type="Proteomes" id="UP000246278"/>
    </source>
</evidence>
<dbReference type="EMBL" id="PDNZ01000001">
    <property type="protein sequence ID" value="PWW83135.1"/>
    <property type="molecule type" value="Genomic_DNA"/>
</dbReference>
<evidence type="ECO:0000313" key="1">
    <source>
        <dbReference type="EMBL" id="PWW83135.1"/>
    </source>
</evidence>
<proteinExistence type="predicted"/>
<comment type="caution">
    <text evidence="1">The sequence shown here is derived from an EMBL/GenBank/DDBJ whole genome shotgun (WGS) entry which is preliminary data.</text>
</comment>